<dbReference type="AlphaFoldDB" id="A0A8J6T854"/>
<dbReference type="Gene3D" id="3.40.109.10">
    <property type="entry name" value="NADH Oxidase"/>
    <property type="match status" value="1"/>
</dbReference>
<dbReference type="InterPro" id="IPR020051">
    <property type="entry name" value="SagB-type_dehydrogenase"/>
</dbReference>
<evidence type="ECO:0000313" key="3">
    <source>
        <dbReference type="Proteomes" id="UP000603545"/>
    </source>
</evidence>
<evidence type="ECO:0000259" key="1">
    <source>
        <dbReference type="Pfam" id="PF00881"/>
    </source>
</evidence>
<dbReference type="Pfam" id="PF00881">
    <property type="entry name" value="Nitroreductase"/>
    <property type="match status" value="1"/>
</dbReference>
<dbReference type="SUPFAM" id="SSF55469">
    <property type="entry name" value="FMN-dependent nitroreductase-like"/>
    <property type="match status" value="1"/>
</dbReference>
<name>A0A8J6T854_9BACT</name>
<sequence>MTIDKSKEIVKLPAPRFDGNIPVETALLKRRSVRSYAAEALTLAEVSQLLWSAQGITDPRGFRTAPSAGALYPLELYIVAGRVQDLPAGVYKYRPHRHELFKILEGDRRAQLCGAALNQSPIRQAPLVMVFCAVYERITGKYGNRGMQYVYMEVGHASQNVCLQAVSLGLGALTIGAFYDDQVKTVIHAMADERPLYIMPIGRLKK</sequence>
<dbReference type="InterPro" id="IPR052544">
    <property type="entry name" value="Bacteriocin_Proc_Enz"/>
</dbReference>
<reference evidence="2 3" key="1">
    <citation type="submission" date="2020-08" db="EMBL/GenBank/DDBJ databases">
        <title>Bridging the membrane lipid divide: bacteria of the FCB group superphylum have the potential to synthesize archaeal ether lipids.</title>
        <authorList>
            <person name="Villanueva L."/>
            <person name="Von Meijenfeldt F.A.B."/>
            <person name="Westbye A.B."/>
            <person name="Yadav S."/>
            <person name="Hopmans E.C."/>
            <person name="Dutilh B.E."/>
            <person name="Sinninghe Damste J.S."/>
        </authorList>
    </citation>
    <scope>NUCLEOTIDE SEQUENCE [LARGE SCALE GENOMIC DNA]</scope>
    <source>
        <strain evidence="2">NIOZ-UU82</strain>
    </source>
</reference>
<evidence type="ECO:0000313" key="2">
    <source>
        <dbReference type="EMBL" id="MBC8199544.1"/>
    </source>
</evidence>
<dbReference type="InterPro" id="IPR029479">
    <property type="entry name" value="Nitroreductase"/>
</dbReference>
<dbReference type="NCBIfam" id="TIGR03605">
    <property type="entry name" value="antibiot_sagB"/>
    <property type="match status" value="1"/>
</dbReference>
<feature type="domain" description="Nitroreductase" evidence="1">
    <location>
        <begin position="28"/>
        <end position="203"/>
    </location>
</feature>
<dbReference type="Proteomes" id="UP000603545">
    <property type="component" value="Unassembled WGS sequence"/>
</dbReference>
<dbReference type="InterPro" id="IPR000415">
    <property type="entry name" value="Nitroreductase-like"/>
</dbReference>
<gene>
    <name evidence="2" type="ORF">H8E80_05805</name>
</gene>
<dbReference type="PANTHER" id="PTHR43745:SF2">
    <property type="entry name" value="NITROREDUCTASE MJ1384-RELATED"/>
    <property type="match status" value="1"/>
</dbReference>
<comment type="caution">
    <text evidence="2">The sequence shown here is derived from an EMBL/GenBank/DDBJ whole genome shotgun (WGS) entry which is preliminary data.</text>
</comment>
<dbReference type="GO" id="GO:0016491">
    <property type="term" value="F:oxidoreductase activity"/>
    <property type="evidence" value="ECO:0007669"/>
    <property type="project" value="InterPro"/>
</dbReference>
<organism evidence="2 3">
    <name type="scientific">Candidatus Desulfaltia bathyphila</name>
    <dbReference type="NCBI Taxonomy" id="2841697"/>
    <lineage>
        <taxon>Bacteria</taxon>
        <taxon>Pseudomonadati</taxon>
        <taxon>Thermodesulfobacteriota</taxon>
        <taxon>Desulfobacteria</taxon>
        <taxon>Desulfobacterales</taxon>
        <taxon>Desulfobacterales incertae sedis</taxon>
        <taxon>Candidatus Desulfaltia</taxon>
    </lineage>
</organism>
<dbReference type="PANTHER" id="PTHR43745">
    <property type="entry name" value="NITROREDUCTASE MJ1384-RELATED"/>
    <property type="match status" value="1"/>
</dbReference>
<accession>A0A8J6T854</accession>
<protein>
    <submittedName>
        <fullName evidence="2">SagB/ThcOx family dehydrogenase</fullName>
    </submittedName>
</protein>
<proteinExistence type="predicted"/>
<dbReference type="CDD" id="cd02142">
    <property type="entry name" value="McbC_SagB-like_oxidoreductase"/>
    <property type="match status" value="1"/>
</dbReference>
<dbReference type="EMBL" id="JACNLL010000056">
    <property type="protein sequence ID" value="MBC8199544.1"/>
    <property type="molecule type" value="Genomic_DNA"/>
</dbReference>